<comment type="caution">
    <text evidence="1">The sequence shown here is derived from an EMBL/GenBank/DDBJ whole genome shotgun (WGS) entry which is preliminary data.</text>
</comment>
<reference evidence="1" key="1">
    <citation type="submission" date="2022-06" db="EMBL/GenBank/DDBJ databases">
        <title>Aquibacillus sp. a new bacterium isolated from soil saline samples.</title>
        <authorList>
            <person name="Galisteo C."/>
            <person name="De La Haba R."/>
            <person name="Sanchez-Porro C."/>
            <person name="Ventosa A."/>
        </authorList>
    </citation>
    <scope>NUCLEOTIDE SEQUENCE</scope>
    <source>
        <strain evidence="1">JCM 12387</strain>
    </source>
</reference>
<protein>
    <submittedName>
        <fullName evidence="1">FbpB family small basic protein</fullName>
    </submittedName>
</protein>
<accession>A0A9X3WM47</accession>
<evidence type="ECO:0000313" key="1">
    <source>
        <dbReference type="EMBL" id="MDC3422592.1"/>
    </source>
</evidence>
<dbReference type="Pfam" id="PF13040">
    <property type="entry name" value="Fur_reg_FbpB"/>
    <property type="match status" value="1"/>
</dbReference>
<dbReference type="AlphaFoldDB" id="A0A9X3WM47"/>
<dbReference type="RefSeq" id="WP_259865472.1">
    <property type="nucleotide sequence ID" value="NZ_JAMQJZ010000023.1"/>
</dbReference>
<organism evidence="1 2">
    <name type="scientific">Aquibacillus koreensis</name>
    <dbReference type="NCBI Taxonomy" id="279446"/>
    <lineage>
        <taxon>Bacteria</taxon>
        <taxon>Bacillati</taxon>
        <taxon>Bacillota</taxon>
        <taxon>Bacilli</taxon>
        <taxon>Bacillales</taxon>
        <taxon>Bacillaceae</taxon>
        <taxon>Aquibacillus</taxon>
    </lineage>
</organism>
<keyword evidence="2" id="KW-1185">Reference proteome</keyword>
<sequence>MNKKKISFDDLIKKNKEELLKDKVMLEKIEQKIEAKHVGQK</sequence>
<evidence type="ECO:0000313" key="2">
    <source>
        <dbReference type="Proteomes" id="UP001145072"/>
    </source>
</evidence>
<dbReference type="EMBL" id="JAMQJZ010000023">
    <property type="protein sequence ID" value="MDC3422592.1"/>
    <property type="molecule type" value="Genomic_DNA"/>
</dbReference>
<proteinExistence type="predicted"/>
<name>A0A9X3WM47_9BACI</name>
<dbReference type="Proteomes" id="UP001145072">
    <property type="component" value="Unassembled WGS sequence"/>
</dbReference>
<dbReference type="InterPro" id="IPR025004">
    <property type="entry name" value="SenN/SenS"/>
</dbReference>
<gene>
    <name evidence="1" type="ORF">NC661_19750</name>
</gene>